<dbReference type="InterPro" id="IPR001202">
    <property type="entry name" value="WW_dom"/>
</dbReference>
<reference evidence="15 16" key="1">
    <citation type="submission" date="2021-02" db="EMBL/GenBank/DDBJ databases">
        <title>Variation within the Batrachochytrium salamandrivorans European outbreak.</title>
        <authorList>
            <person name="Kelly M."/>
            <person name="Pasmans F."/>
            <person name="Shea T.P."/>
            <person name="Munoz J.F."/>
            <person name="Carranza S."/>
            <person name="Cuomo C.A."/>
            <person name="Martel A."/>
        </authorList>
    </citation>
    <scope>NUCLEOTIDE SEQUENCE [LARGE SCALE GENOMIC DNA]</scope>
    <source>
        <strain evidence="15 16">AMFP18/2</strain>
    </source>
</reference>
<dbReference type="SUPFAM" id="SSF51045">
    <property type="entry name" value="WW domain"/>
    <property type="match status" value="1"/>
</dbReference>
<dbReference type="Pfam" id="PF00617">
    <property type="entry name" value="RasGEF"/>
    <property type="match status" value="1"/>
</dbReference>
<name>A0ABQ8F1H3_9FUNG</name>
<dbReference type="InterPro" id="IPR000651">
    <property type="entry name" value="Ras-like_Gua-exchang_fac_N"/>
</dbReference>
<feature type="compositionally biased region" description="Acidic residues" evidence="10">
    <location>
        <begin position="499"/>
        <end position="527"/>
    </location>
</feature>
<feature type="compositionally biased region" description="Low complexity" evidence="10">
    <location>
        <begin position="573"/>
        <end position="584"/>
    </location>
</feature>
<dbReference type="Gene3D" id="2.20.70.10">
    <property type="match status" value="1"/>
</dbReference>
<organism evidence="15 16">
    <name type="scientific">Batrachochytrium salamandrivorans</name>
    <dbReference type="NCBI Taxonomy" id="1357716"/>
    <lineage>
        <taxon>Eukaryota</taxon>
        <taxon>Fungi</taxon>
        <taxon>Fungi incertae sedis</taxon>
        <taxon>Chytridiomycota</taxon>
        <taxon>Chytridiomycota incertae sedis</taxon>
        <taxon>Chytridiomycetes</taxon>
        <taxon>Rhizophydiales</taxon>
        <taxon>Rhizophydiales incertae sedis</taxon>
        <taxon>Batrachochytrium</taxon>
    </lineage>
</organism>
<feature type="compositionally biased region" description="Polar residues" evidence="10">
    <location>
        <begin position="348"/>
        <end position="357"/>
    </location>
</feature>
<dbReference type="PROSITE" id="PS50020">
    <property type="entry name" value="WW_DOMAIN_2"/>
    <property type="match status" value="1"/>
</dbReference>
<dbReference type="InterPro" id="IPR036020">
    <property type="entry name" value="WW_dom_sf"/>
</dbReference>
<dbReference type="InterPro" id="IPR019366">
    <property type="entry name" value="Clusterin-associated_protein-1"/>
</dbReference>
<keyword evidence="8" id="KW-0344">Guanine-nucleotide releasing factor</keyword>
<proteinExistence type="inferred from homology"/>
<feature type="compositionally biased region" description="Basic and acidic residues" evidence="10">
    <location>
        <begin position="484"/>
        <end position="498"/>
    </location>
</feature>
<evidence type="ECO:0000256" key="10">
    <source>
        <dbReference type="SAM" id="MobiDB-lite"/>
    </source>
</evidence>
<protein>
    <submittedName>
        <fullName evidence="15">Uncharacterized protein</fullName>
    </submittedName>
</protein>
<feature type="domain" description="Ras-GEF" evidence="12">
    <location>
        <begin position="1431"/>
        <end position="1666"/>
    </location>
</feature>
<dbReference type="Proteomes" id="UP001648503">
    <property type="component" value="Unassembled WGS sequence"/>
</dbReference>
<evidence type="ECO:0000313" key="16">
    <source>
        <dbReference type="Proteomes" id="UP001648503"/>
    </source>
</evidence>
<dbReference type="Pfam" id="PF00397">
    <property type="entry name" value="WW"/>
    <property type="match status" value="1"/>
</dbReference>
<keyword evidence="4" id="KW-0970">Cilium biogenesis/degradation</keyword>
<dbReference type="EMBL" id="JAFCIX010000435">
    <property type="protein sequence ID" value="KAH6590199.1"/>
    <property type="molecule type" value="Genomic_DNA"/>
</dbReference>
<evidence type="ECO:0000256" key="4">
    <source>
        <dbReference type="ARBA" id="ARBA00022794"/>
    </source>
</evidence>
<evidence type="ECO:0000313" key="15">
    <source>
        <dbReference type="EMBL" id="KAH6590199.1"/>
    </source>
</evidence>
<dbReference type="SMART" id="SM00147">
    <property type="entry name" value="RasGEF"/>
    <property type="match status" value="1"/>
</dbReference>
<feature type="domain" description="SH3" evidence="11">
    <location>
        <begin position="590"/>
        <end position="649"/>
    </location>
</feature>
<dbReference type="InterPro" id="IPR001895">
    <property type="entry name" value="RASGEF_cat_dom"/>
</dbReference>
<sequence length="1691" mass="188797">MSFREMKTFTEKMRGLGYPKPISMESFRTPNFDLMADILFWLVKSYDSSIDISNDVSSEQDRIIFIKTISAFMAPKAHVLLNTRKLYMADGYAVKELLKIANLLCKAHTLRHENDEHSSLHHLDITNKISYLKTSRTLASEITEKGAELYDLLGQEIGLRDRRSDVISKPFELSEMERTVAEAVNQLQEQISSTRTGMESLLSDETNLVSKIEKKKLELDRAEKRLKSLSSVRPAYMDEYEKIEVDLSKLYNTYMEKFRNLAFLEQQLDEYNREEQDKFDETELSLKRMQSRLREDELRLLRGEKEMGKERPAAKNDGRLHRPTAASRSRGIDLNDNPSNSDVDDSSQTSGSNSPQNAEEDELSIDTGASDSEIDKDDEEDERLDSTQGTNRGFGFNGDGGDVSRRARSTRPRRAGENPLSMTNRPVSRSGGMRPSAERPIAGRTTEVPSYSSPDIGINGGLQMEYQSHLVNAHKPKMGRHGRSRQDSGRDTEDRSNEDTDEDTGDGFSESDMDDEERIEFDDDDGMDSSSEGAVIRNAGAGTAPVGATTTTTAAEMQQEEMSEEKHQEEQQQEQQYAQQPLPQAPQAVAKNIIVTALYDYEAQGENELSLHEGDVIQVLTRLPSGWWNGMCSGKQGWFPFNFVSTPVIVPVPNPDQQDILDPSPSESTLLATANAQLLQSQLQHRSMLSRTSSYTSHSGESTFSSASNYLARKQSVRSPTNTGQSQAISLPPNWGIKATSDGRIYYYNLNTDETRWTLTEVDSEGPIANVSESASNSTALIGEEQLDTTTAIEWTWPGLTNQIIVHIHLLATAIKSTRKDKYVPATSAIVDSIRIMLYASGTPKRDSSILASNKTLKMYHRQILSSLSKLVLASKTASGVWPPPDAAAVLTQVNNEVLVAVRCFSVEASESNIPIFQIDAPSLTTMDTHADPNQSKNGHENPEQRTGNADDESEPNAPPTSAELLNFLETSLKRTTHLVAKLADPVQVRSLRIKSPEPEDAAERNVASISHTSLFSIVRSILKEVGNFFELIDDLPLDSLSNDLTVDFKVNRLALTNAISGLVTSTGHVTNALLVSNAMQDISAAARLVEKSVKELLISTKFLIEEKESVEQMTLQTYIDQHNQVNRPTSDEQYSRHCRSMSMTYSQAQNIPGATAQGLNSKQNDTDLHSVPTRGLSVGGGMGDRSESGPLSAGSIRTGALMADSDIFNELDDPAFSVGGRRTSKLRKLLGEDAPPIIKPKPDMPWYLQYDYGPNDIILNMENNIRGGTLKALVEKLTLHDSVDANFVQCFLITYKSFTNSVELVGLLEQRFLMPRPEGLTHTELAEWKDKKLTPVRLRVFNVLKSWFENYLGHEPQDLQALVLVRDFAEFRMAEFMDAASSQLIRIIDRRLSNGPSVPAGRLVAVAANRDYPQPILPRNLRKFRFLDLDPLEVARQLTIKEGDIFACIQLSEFLNKAWSCKGRPDLGINVNRMSSLSNQIIAWVGATILGEPDLKKRAKTMTHFILVAEKCFSLNNYSSLMNIIGTLDSAHVHRLKKTWELVPSRQISTYESLRDIMSPHRNFSNYRNALHSVNPPAVPFVGCYLTDLTFIADGNPDTLKGRDNIINFAKMSKTAETLRDIQQFQHIKYALHKVPEIQDFLDSVLVEDATETEFYEMSLKVEPRNISAKESEEIRLNALLHDSGLVNLG</sequence>
<evidence type="ECO:0000256" key="2">
    <source>
        <dbReference type="ARBA" id="ARBA00008340"/>
    </source>
</evidence>
<evidence type="ECO:0000259" key="11">
    <source>
        <dbReference type="PROSITE" id="PS50002"/>
    </source>
</evidence>
<dbReference type="SMART" id="SM00326">
    <property type="entry name" value="SH3"/>
    <property type="match status" value="1"/>
</dbReference>
<evidence type="ECO:0000256" key="7">
    <source>
        <dbReference type="ARBA" id="ARBA00023273"/>
    </source>
</evidence>
<comment type="caution">
    <text evidence="15">The sequence shown here is derived from an EMBL/GenBank/DDBJ whole genome shotgun (WGS) entry which is preliminary data.</text>
</comment>
<dbReference type="PROSITE" id="PS50212">
    <property type="entry name" value="RASGEF_NTER"/>
    <property type="match status" value="1"/>
</dbReference>
<accession>A0ABQ8F1H3</accession>
<evidence type="ECO:0000256" key="1">
    <source>
        <dbReference type="ARBA" id="ARBA00004138"/>
    </source>
</evidence>
<keyword evidence="3 9" id="KW-0728">SH3 domain</keyword>
<evidence type="ECO:0000256" key="5">
    <source>
        <dbReference type="ARBA" id="ARBA00023054"/>
    </source>
</evidence>
<keyword evidence="7" id="KW-0966">Cell projection</keyword>
<feature type="compositionally biased region" description="Basic and acidic residues" evidence="10">
    <location>
        <begin position="299"/>
        <end position="320"/>
    </location>
</feature>
<dbReference type="Pfam" id="PF25006">
    <property type="entry name" value="DUF7783"/>
    <property type="match status" value="1"/>
</dbReference>
<dbReference type="SUPFAM" id="SSF50044">
    <property type="entry name" value="SH3-domain"/>
    <property type="match status" value="1"/>
</dbReference>
<dbReference type="PRINTS" id="PR00452">
    <property type="entry name" value="SH3DOMAIN"/>
</dbReference>
<dbReference type="CDD" id="cd00174">
    <property type="entry name" value="SH3"/>
    <property type="match status" value="1"/>
</dbReference>
<dbReference type="InterPro" id="IPR036028">
    <property type="entry name" value="SH3-like_dom_sf"/>
</dbReference>
<feature type="domain" description="WW" evidence="13">
    <location>
        <begin position="729"/>
        <end position="762"/>
    </location>
</feature>
<feature type="compositionally biased region" description="Low complexity" evidence="10">
    <location>
        <begin position="539"/>
        <end position="557"/>
    </location>
</feature>
<dbReference type="CDD" id="cd00201">
    <property type="entry name" value="WW"/>
    <property type="match status" value="1"/>
</dbReference>
<keyword evidence="6" id="KW-0969">Cilium</keyword>
<dbReference type="PANTHER" id="PTHR21547">
    <property type="entry name" value="CLUSTERIN ASSOCIATED PROTEIN 1"/>
    <property type="match status" value="1"/>
</dbReference>
<dbReference type="Pfam" id="PF00018">
    <property type="entry name" value="SH3_1"/>
    <property type="match status" value="1"/>
</dbReference>
<comment type="similarity">
    <text evidence="2">Belongs to the CLUAP1 family.</text>
</comment>
<comment type="subcellular location">
    <subcellularLocation>
        <location evidence="1">Cell projection</location>
        <location evidence="1">Cilium</location>
    </subcellularLocation>
</comment>
<dbReference type="Gene3D" id="1.10.840.10">
    <property type="entry name" value="Ras guanine-nucleotide exchange factors catalytic domain"/>
    <property type="match status" value="1"/>
</dbReference>
<dbReference type="InterPro" id="IPR019804">
    <property type="entry name" value="Ras_G-nucl-exch_fac_CS"/>
</dbReference>
<dbReference type="Pfam" id="PF00618">
    <property type="entry name" value="RasGEF_N"/>
    <property type="match status" value="1"/>
</dbReference>
<dbReference type="CDD" id="cd06224">
    <property type="entry name" value="REM"/>
    <property type="match status" value="1"/>
</dbReference>
<dbReference type="SMART" id="SM00456">
    <property type="entry name" value="WW"/>
    <property type="match status" value="1"/>
</dbReference>
<dbReference type="InterPro" id="IPR036964">
    <property type="entry name" value="RASGEF_cat_dom_sf"/>
</dbReference>
<evidence type="ECO:0000256" key="6">
    <source>
        <dbReference type="ARBA" id="ARBA00023069"/>
    </source>
</evidence>
<dbReference type="SMART" id="SM00229">
    <property type="entry name" value="RasGEFN"/>
    <property type="match status" value="1"/>
</dbReference>
<dbReference type="InterPro" id="IPR056685">
    <property type="entry name" value="DUF7783"/>
</dbReference>
<dbReference type="Gene3D" id="2.30.30.40">
    <property type="entry name" value="SH3 Domains"/>
    <property type="match status" value="1"/>
</dbReference>
<keyword evidence="16" id="KW-1185">Reference proteome</keyword>
<feature type="region of interest" description="Disordered" evidence="10">
    <location>
        <begin position="925"/>
        <end position="962"/>
    </location>
</feature>
<dbReference type="CDD" id="cd00155">
    <property type="entry name" value="RasGEF"/>
    <property type="match status" value="1"/>
</dbReference>
<dbReference type="InterPro" id="IPR001452">
    <property type="entry name" value="SH3_domain"/>
</dbReference>
<dbReference type="SUPFAM" id="SSF48366">
    <property type="entry name" value="Ras GEF"/>
    <property type="match status" value="1"/>
</dbReference>
<feature type="region of interest" description="Disordered" evidence="10">
    <location>
        <begin position="299"/>
        <end position="584"/>
    </location>
</feature>
<evidence type="ECO:0000256" key="8">
    <source>
        <dbReference type="PROSITE-ProRule" id="PRU00168"/>
    </source>
</evidence>
<evidence type="ECO:0000256" key="3">
    <source>
        <dbReference type="ARBA" id="ARBA00022443"/>
    </source>
</evidence>
<dbReference type="Gene3D" id="1.20.870.10">
    <property type="entry name" value="Son of sevenless (SoS) protein Chain: S domain 1"/>
    <property type="match status" value="1"/>
</dbReference>
<evidence type="ECO:0000256" key="9">
    <source>
        <dbReference type="PROSITE-ProRule" id="PRU00192"/>
    </source>
</evidence>
<feature type="domain" description="N-terminal Ras-GEF" evidence="14">
    <location>
        <begin position="1262"/>
        <end position="1393"/>
    </location>
</feature>
<feature type="compositionally biased region" description="Polar residues" evidence="10">
    <location>
        <begin position="925"/>
        <end position="937"/>
    </location>
</feature>
<dbReference type="InterPro" id="IPR023578">
    <property type="entry name" value="Ras_GEF_dom_sf"/>
</dbReference>
<dbReference type="PROSITE" id="PS50002">
    <property type="entry name" value="SH3"/>
    <property type="match status" value="1"/>
</dbReference>
<evidence type="ECO:0000259" key="12">
    <source>
        <dbReference type="PROSITE" id="PS50009"/>
    </source>
</evidence>
<feature type="compositionally biased region" description="Basic residues" evidence="10">
    <location>
        <begin position="472"/>
        <end position="483"/>
    </location>
</feature>
<feature type="compositionally biased region" description="Acidic residues" evidence="10">
    <location>
        <begin position="372"/>
        <end position="383"/>
    </location>
</feature>
<dbReference type="PROSITE" id="PS50009">
    <property type="entry name" value="RASGEF_CAT"/>
    <property type="match status" value="1"/>
</dbReference>
<evidence type="ECO:0000259" key="13">
    <source>
        <dbReference type="PROSITE" id="PS50020"/>
    </source>
</evidence>
<keyword evidence="5" id="KW-0175">Coiled coil</keyword>
<evidence type="ECO:0000259" key="14">
    <source>
        <dbReference type="PROSITE" id="PS50212"/>
    </source>
</evidence>
<dbReference type="PROSITE" id="PS00720">
    <property type="entry name" value="RASGEF"/>
    <property type="match status" value="1"/>
</dbReference>
<gene>
    <name evidence="15" type="ORF">BASA50_009461</name>
</gene>
<dbReference type="Pfam" id="PF10234">
    <property type="entry name" value="Cluap1"/>
    <property type="match status" value="1"/>
</dbReference>
<dbReference type="PANTHER" id="PTHR21547:SF0">
    <property type="entry name" value="CLUSTERIN-ASSOCIATED PROTEIN 1"/>
    <property type="match status" value="1"/>
</dbReference>